<evidence type="ECO:0000256" key="1">
    <source>
        <dbReference type="SAM" id="Phobius"/>
    </source>
</evidence>
<keyword evidence="1" id="KW-0472">Membrane</keyword>
<feature type="transmembrane region" description="Helical" evidence="1">
    <location>
        <begin position="139"/>
        <end position="156"/>
    </location>
</feature>
<dbReference type="InterPro" id="IPR021280">
    <property type="entry name" value="TMEM260-like"/>
</dbReference>
<feature type="transmembrane region" description="Helical" evidence="1">
    <location>
        <begin position="12"/>
        <end position="30"/>
    </location>
</feature>
<feature type="transmembrane region" description="Helical" evidence="1">
    <location>
        <begin position="305"/>
        <end position="324"/>
    </location>
</feature>
<reference evidence="2 3" key="1">
    <citation type="submission" date="2017-11" db="EMBL/GenBank/DDBJ databases">
        <title>Evolution of Phototrophy in the Chloroflexi Phylum Driven by Horizontal Gene Transfer.</title>
        <authorList>
            <person name="Ward L.M."/>
            <person name="Hemp J."/>
            <person name="Shih P.M."/>
            <person name="Mcglynn S.E."/>
            <person name="Fischer W."/>
        </authorList>
    </citation>
    <scope>NUCLEOTIDE SEQUENCE [LARGE SCALE GENOMIC DNA]</scope>
    <source>
        <strain evidence="2">JP3_13</strain>
    </source>
</reference>
<evidence type="ECO:0000313" key="2">
    <source>
        <dbReference type="EMBL" id="PJF37356.1"/>
    </source>
</evidence>
<evidence type="ECO:0008006" key="4">
    <source>
        <dbReference type="Google" id="ProtNLM"/>
    </source>
</evidence>
<dbReference type="AlphaFoldDB" id="A0A2M8PII6"/>
<organism evidence="2 3">
    <name type="scientific">Candidatus Thermofonsia Clade 1 bacterium</name>
    <dbReference type="NCBI Taxonomy" id="2364210"/>
    <lineage>
        <taxon>Bacteria</taxon>
        <taxon>Bacillati</taxon>
        <taxon>Chloroflexota</taxon>
        <taxon>Candidatus Thermofontia</taxon>
        <taxon>Candidatus Thermofonsia Clade 1</taxon>
    </lineage>
</organism>
<keyword evidence="1" id="KW-1133">Transmembrane helix</keyword>
<evidence type="ECO:0000313" key="3">
    <source>
        <dbReference type="Proteomes" id="UP000229681"/>
    </source>
</evidence>
<dbReference type="EMBL" id="PGTM01000004">
    <property type="protein sequence ID" value="PJF37356.1"/>
    <property type="molecule type" value="Genomic_DNA"/>
</dbReference>
<comment type="caution">
    <text evidence="2">The sequence shown here is derived from an EMBL/GenBank/DDBJ whole genome shotgun (WGS) entry which is preliminary data.</text>
</comment>
<feature type="transmembrane region" description="Helical" evidence="1">
    <location>
        <begin position="273"/>
        <end position="298"/>
    </location>
</feature>
<feature type="transmembrane region" description="Helical" evidence="1">
    <location>
        <begin position="168"/>
        <end position="194"/>
    </location>
</feature>
<name>A0A2M8PII6_9CHLR</name>
<accession>A0A2M8PII6</accession>
<keyword evidence="1" id="KW-0812">Transmembrane</keyword>
<dbReference type="InterPro" id="IPR052724">
    <property type="entry name" value="GT117_domain-containing"/>
</dbReference>
<feature type="transmembrane region" description="Helical" evidence="1">
    <location>
        <begin position="112"/>
        <end position="132"/>
    </location>
</feature>
<dbReference type="PANTHER" id="PTHR16214">
    <property type="entry name" value="TRANSMEMBRANE PROTEIN 260"/>
    <property type="match status" value="1"/>
</dbReference>
<feature type="transmembrane region" description="Helical" evidence="1">
    <location>
        <begin position="206"/>
        <end position="224"/>
    </location>
</feature>
<dbReference type="Pfam" id="PF11028">
    <property type="entry name" value="TMEM260-like"/>
    <property type="match status" value="1"/>
</dbReference>
<feature type="transmembrane region" description="Helical" evidence="1">
    <location>
        <begin position="84"/>
        <end position="106"/>
    </location>
</feature>
<gene>
    <name evidence="2" type="ORF">CUN49_00670</name>
</gene>
<dbReference type="PANTHER" id="PTHR16214:SF3">
    <property type="entry name" value="TRANSMEMBRANE PROTEIN 260"/>
    <property type="match status" value="1"/>
</dbReference>
<feature type="transmembrane region" description="Helical" evidence="1">
    <location>
        <begin position="360"/>
        <end position="380"/>
    </location>
</feature>
<sequence>MKHRGLHALMARLAPLIIFGAFLMLYWSTAARGYIVGGGAEAESMELQRAAVYNGIAHATGYPAYVILAHYFTRIGAALGDDPFTWVTYFSALTVALALVVAYFLLRLYVPWYAAALAISLFGLSGVMWHIATIAEVQGLHILTLMGILYLAARYLRQPERLAYLEGAALLFGLGLANHRIIVLWAPSIALIALGSGALRRLRPWHYLRLAAMLALPLLLYYDIFLKVPAGAVYGLGTTFNPPINAYNALQIVFGYGQEGLLVSPLPELWSRLALVGGFHLDFFTPIGVVLGALGAALFVRKAPLYGAALLLGSALSFVFFMTWRQDHKAFIYYAQSGFALIVGLACLAEQRLRLPCLSLRLSLAVPLLALVPLLFAISYPRNNRAVDRRGAEYYTAYATLPPESIVFTGGWSPDHWIGLEAIAAGHRIGLFYDREAPFIAAVAQERRTQNIYLSYWMQMYLGMLSGQNPLLDLGVAFGGTHTPFIQILPRNDPRLVAEAERAIKLEQMAAPGIQLYSYRAQTDAQGAYFTLYWRVVDAIPERFIPFAHLRTVDAAGKTIGLIAQRDYPDPVRGYYPTTFWQYGEVIRDTVFIAWPPEALPPAQTLRWTFGFISPSTGQRVSEIFLPFEVAKRP</sequence>
<dbReference type="Proteomes" id="UP000229681">
    <property type="component" value="Unassembled WGS sequence"/>
</dbReference>
<proteinExistence type="predicted"/>
<protein>
    <recommendedName>
        <fullName evidence="4">DUF2723 domain-containing protein</fullName>
    </recommendedName>
</protein>
<feature type="transmembrane region" description="Helical" evidence="1">
    <location>
        <begin position="330"/>
        <end position="348"/>
    </location>
</feature>
<feature type="transmembrane region" description="Helical" evidence="1">
    <location>
        <begin position="50"/>
        <end position="72"/>
    </location>
</feature>